<organism evidence="1 2">
    <name type="scientific">Peronospora matthiolae</name>
    <dbReference type="NCBI Taxonomy" id="2874970"/>
    <lineage>
        <taxon>Eukaryota</taxon>
        <taxon>Sar</taxon>
        <taxon>Stramenopiles</taxon>
        <taxon>Oomycota</taxon>
        <taxon>Peronosporomycetes</taxon>
        <taxon>Peronosporales</taxon>
        <taxon>Peronosporaceae</taxon>
        <taxon>Peronospora</taxon>
    </lineage>
</organism>
<reference evidence="1" key="1">
    <citation type="submission" date="2024-01" db="EMBL/GenBank/DDBJ databases">
        <authorList>
            <person name="Webb A."/>
        </authorList>
    </citation>
    <scope>NUCLEOTIDE SEQUENCE</scope>
    <source>
        <strain evidence="1">Pm1</strain>
    </source>
</reference>
<evidence type="ECO:0000313" key="2">
    <source>
        <dbReference type="Proteomes" id="UP001162060"/>
    </source>
</evidence>
<accession>A0AAV1V2F5</accession>
<dbReference type="EMBL" id="CAKLBY020000259">
    <property type="protein sequence ID" value="CAK7940711.1"/>
    <property type="molecule type" value="Genomic_DNA"/>
</dbReference>
<comment type="caution">
    <text evidence="1">The sequence shown here is derived from an EMBL/GenBank/DDBJ whole genome shotgun (WGS) entry which is preliminary data.</text>
</comment>
<dbReference type="Proteomes" id="UP001162060">
    <property type="component" value="Unassembled WGS sequence"/>
</dbReference>
<protein>
    <submittedName>
        <fullName evidence="1">Uncharacterized protein</fullName>
    </submittedName>
</protein>
<sequence length="83" mass="8781">MVDGIMHRHYDSLADTAAFLSEAPLRQGLDDTVVTAPINTDVVAAALKKMERGKAAGPDDLGNTIHRGNAFPLAPILAPLFAQ</sequence>
<gene>
    <name evidence="1" type="ORF">PM001_LOCUS25861</name>
</gene>
<name>A0AAV1V2F5_9STRA</name>
<evidence type="ECO:0000313" key="1">
    <source>
        <dbReference type="EMBL" id="CAK7940711.1"/>
    </source>
</evidence>
<proteinExistence type="predicted"/>
<dbReference type="AlphaFoldDB" id="A0AAV1V2F5"/>